<protein>
    <submittedName>
        <fullName evidence="3">Uncharacterized protein LOC136075778</fullName>
    </submittedName>
</protein>
<evidence type="ECO:0000259" key="1">
    <source>
        <dbReference type="Pfam" id="PF13358"/>
    </source>
</evidence>
<organism evidence="2 3">
    <name type="scientific">Hydra vulgaris</name>
    <name type="common">Hydra</name>
    <name type="synonym">Hydra attenuata</name>
    <dbReference type="NCBI Taxonomy" id="6087"/>
    <lineage>
        <taxon>Eukaryota</taxon>
        <taxon>Metazoa</taxon>
        <taxon>Cnidaria</taxon>
        <taxon>Hydrozoa</taxon>
        <taxon>Hydroidolina</taxon>
        <taxon>Anthoathecata</taxon>
        <taxon>Aplanulata</taxon>
        <taxon>Hydridae</taxon>
        <taxon>Hydra</taxon>
    </lineage>
</organism>
<dbReference type="GeneID" id="136075778"/>
<dbReference type="InterPro" id="IPR047655">
    <property type="entry name" value="Transpos_IS630-like"/>
</dbReference>
<dbReference type="SUPFAM" id="SSF53098">
    <property type="entry name" value="Ribonuclease H-like"/>
    <property type="match status" value="1"/>
</dbReference>
<dbReference type="Proteomes" id="UP001652625">
    <property type="component" value="Chromosome 02"/>
</dbReference>
<proteinExistence type="predicted"/>
<dbReference type="Gene3D" id="3.30.420.10">
    <property type="entry name" value="Ribonuclease H-like superfamily/Ribonuclease H"/>
    <property type="match status" value="1"/>
</dbReference>
<dbReference type="Pfam" id="PF13358">
    <property type="entry name" value="DDE_3"/>
    <property type="match status" value="1"/>
</dbReference>
<dbReference type="InterPro" id="IPR012337">
    <property type="entry name" value="RNaseH-like_sf"/>
</dbReference>
<evidence type="ECO:0000313" key="3">
    <source>
        <dbReference type="RefSeq" id="XP_065645287.1"/>
    </source>
</evidence>
<feature type="domain" description="Tc1-like transposase DDE" evidence="1">
    <location>
        <begin position="142"/>
        <end position="273"/>
    </location>
</feature>
<dbReference type="InterPro" id="IPR036397">
    <property type="entry name" value="RNaseH_sf"/>
</dbReference>
<gene>
    <name evidence="3" type="primary">LOC136075778</name>
</gene>
<keyword evidence="2" id="KW-1185">Reference proteome</keyword>
<dbReference type="InterPro" id="IPR038717">
    <property type="entry name" value="Tc1-like_DDE_dom"/>
</dbReference>
<dbReference type="RefSeq" id="XP_065645287.1">
    <property type="nucleotide sequence ID" value="XM_065789215.1"/>
</dbReference>
<name>A0ABM4B8T5_HYDVU</name>
<accession>A0ABM4B8T5</accession>
<dbReference type="PANTHER" id="PTHR46564:SF1">
    <property type="entry name" value="TRANSPOSASE"/>
    <property type="match status" value="1"/>
</dbReference>
<sequence>MVINMQESKKYTIKQISNTVNLCTRAVGKIIKKYEDGVAFVSSGEKLKETCLKKRRVFDPIEQLLYNSILIDNSITQNELKTLIHDVNGVIISQPSISRKIKKIGMSRKRLSLIPIERIDIEKINARIIYAAEISRIGNKNLVFLDETGFNQHTKRRYGYSPMNIKAFVAVPANKLVNKSLICAIDYNRIIGYKYRTGSYNGTEFINFISVLAPYFASHPNSILIMDNARIHKTHEVQRVLSSLNIPFKFIVPYSPELNPIEEFFSMFKSRYCAIRRANPTLTIEQCLDLVASSDNDYSLQCHGFYENVRRWVEKAQNGEQFI</sequence>
<dbReference type="PANTHER" id="PTHR46564">
    <property type="entry name" value="TRANSPOSASE"/>
    <property type="match status" value="1"/>
</dbReference>
<dbReference type="NCBIfam" id="NF033545">
    <property type="entry name" value="transpos_IS630"/>
    <property type="match status" value="1"/>
</dbReference>
<reference evidence="2" key="1">
    <citation type="submission" date="2025-05" db="UniProtKB">
        <authorList>
            <consortium name="RefSeq"/>
        </authorList>
    </citation>
    <scope>NUCLEOTIDE SEQUENCE [LARGE SCALE GENOMIC DNA]</scope>
</reference>
<reference evidence="3" key="2">
    <citation type="submission" date="2025-08" db="UniProtKB">
        <authorList>
            <consortium name="RefSeq"/>
        </authorList>
    </citation>
    <scope>IDENTIFICATION</scope>
</reference>
<evidence type="ECO:0000313" key="2">
    <source>
        <dbReference type="Proteomes" id="UP001652625"/>
    </source>
</evidence>